<accession>A0AAE3R302</accession>
<proteinExistence type="predicted"/>
<comment type="caution">
    <text evidence="2">The sequence shown here is derived from an EMBL/GenBank/DDBJ whole genome shotgun (WGS) entry which is preliminary data.</text>
</comment>
<dbReference type="Pfam" id="PF13181">
    <property type="entry name" value="TPR_8"/>
    <property type="match status" value="1"/>
</dbReference>
<evidence type="ECO:0000313" key="3">
    <source>
        <dbReference type="Proteomes" id="UP001232063"/>
    </source>
</evidence>
<keyword evidence="3" id="KW-1185">Reference proteome</keyword>
<dbReference type="RefSeq" id="WP_314510229.1">
    <property type="nucleotide sequence ID" value="NZ_JASJOU010000002.1"/>
</dbReference>
<protein>
    <submittedName>
        <fullName evidence="2">Tetratricopeptide repeat protein</fullName>
    </submittedName>
</protein>
<dbReference type="InterPro" id="IPR011990">
    <property type="entry name" value="TPR-like_helical_dom_sf"/>
</dbReference>
<dbReference type="SUPFAM" id="SSF48452">
    <property type="entry name" value="TPR-like"/>
    <property type="match status" value="2"/>
</dbReference>
<dbReference type="EMBL" id="JASJOU010000002">
    <property type="protein sequence ID" value="MDJ1500704.1"/>
    <property type="molecule type" value="Genomic_DNA"/>
</dbReference>
<organism evidence="2 3">
    <name type="scientific">Xanthocytophaga agilis</name>
    <dbReference type="NCBI Taxonomy" id="3048010"/>
    <lineage>
        <taxon>Bacteria</taxon>
        <taxon>Pseudomonadati</taxon>
        <taxon>Bacteroidota</taxon>
        <taxon>Cytophagia</taxon>
        <taxon>Cytophagales</taxon>
        <taxon>Rhodocytophagaceae</taxon>
        <taxon>Xanthocytophaga</taxon>
    </lineage>
</organism>
<feature type="region of interest" description="Disordered" evidence="1">
    <location>
        <begin position="321"/>
        <end position="345"/>
    </location>
</feature>
<dbReference type="AlphaFoldDB" id="A0AAE3R302"/>
<dbReference type="Gene3D" id="1.25.40.10">
    <property type="entry name" value="Tetratricopeptide repeat domain"/>
    <property type="match status" value="1"/>
</dbReference>
<reference evidence="2" key="1">
    <citation type="submission" date="2023-05" db="EMBL/GenBank/DDBJ databases">
        <authorList>
            <person name="Zhang X."/>
        </authorList>
    </citation>
    <scope>NUCLEOTIDE SEQUENCE</scope>
    <source>
        <strain evidence="2">BD1B2-1</strain>
    </source>
</reference>
<dbReference type="InterPro" id="IPR019734">
    <property type="entry name" value="TPR_rpt"/>
</dbReference>
<gene>
    <name evidence="2" type="ORF">QNI22_08605</name>
</gene>
<dbReference type="Proteomes" id="UP001232063">
    <property type="component" value="Unassembled WGS sequence"/>
</dbReference>
<sequence length="486" mass="53245">MKKYFLILYIGVFSLAPSGCQLLDPTQDIVNPNITKEAVLASQNPMTPWVDGLERQLAIVYNNVIVNLEIASDNYQNTRTFYNQQLDAGTMLFTDTDINNIQFSIADLRESAVFGLTELKAADPETTPDQEAELYFYKGWAELLAGEIFVALPAEPIGVALTPQQNFELAVADFQKALELTTDATRKPGYHLALARVYYNLGDKTNAKSNAEAAITLSPAYLRSVRYEGVSSTGPVSTMQDALFDRGTFDDLQPLPRLDFLDPKYYGRGNGVESPIYYQKIEEAHLILAEIAIADKDLSAAKSAMNNTILIANSRAKATFSDASEDRPQPVNPNVAAGDRPDNSNIKVAASPEESLRSGLVLSRKSGPITMSIISGTSLTEAAVNALSSEDDILENLYLLRQEIFLAEGRRAVDLGIKLPVSETEKLTNPNITNEQTVGFIPTFVPKNKEMDAFEYNKAAGTCVIKVNMNKVLVANKTSTSVVPFE</sequence>
<evidence type="ECO:0000256" key="1">
    <source>
        <dbReference type="SAM" id="MobiDB-lite"/>
    </source>
</evidence>
<name>A0AAE3R302_9BACT</name>
<evidence type="ECO:0000313" key="2">
    <source>
        <dbReference type="EMBL" id="MDJ1500704.1"/>
    </source>
</evidence>